<keyword evidence="2" id="KW-0378">Hydrolase</keyword>
<evidence type="ECO:0000256" key="1">
    <source>
        <dbReference type="ARBA" id="ARBA00022741"/>
    </source>
</evidence>
<evidence type="ECO:0000256" key="5">
    <source>
        <dbReference type="ARBA" id="ARBA00049117"/>
    </source>
</evidence>
<dbReference type="EMBL" id="BJVJ01000051">
    <property type="protein sequence ID" value="GEL25353.1"/>
    <property type="molecule type" value="Genomic_DNA"/>
</dbReference>
<reference evidence="7 8" key="1">
    <citation type="submission" date="2019-07" db="EMBL/GenBank/DDBJ databases">
        <title>Whole genome shotgun sequence of Pseudonocardia sulfidoxydans NBRC 16205.</title>
        <authorList>
            <person name="Hosoyama A."/>
            <person name="Uohara A."/>
            <person name="Ohji S."/>
            <person name="Ichikawa N."/>
        </authorList>
    </citation>
    <scope>NUCLEOTIDE SEQUENCE [LARGE SCALE GENOMIC DNA]</scope>
    <source>
        <strain evidence="7 8">NBRC 16205</strain>
    </source>
</reference>
<dbReference type="InterPro" id="IPR003495">
    <property type="entry name" value="CobW/HypB/UreG_nucleotide-bd"/>
</dbReference>
<dbReference type="SUPFAM" id="SSF52540">
    <property type="entry name" value="P-loop containing nucleoside triphosphate hydrolases"/>
    <property type="match status" value="1"/>
</dbReference>
<dbReference type="PANTHER" id="PTHR13748">
    <property type="entry name" value="COBW-RELATED"/>
    <property type="match status" value="1"/>
</dbReference>
<evidence type="ECO:0000256" key="4">
    <source>
        <dbReference type="ARBA" id="ARBA00034320"/>
    </source>
</evidence>
<organism evidence="7 8">
    <name type="scientific">Pseudonocardia sulfidoxydans NBRC 16205</name>
    <dbReference type="NCBI Taxonomy" id="1223511"/>
    <lineage>
        <taxon>Bacteria</taxon>
        <taxon>Bacillati</taxon>
        <taxon>Actinomycetota</taxon>
        <taxon>Actinomycetes</taxon>
        <taxon>Pseudonocardiales</taxon>
        <taxon>Pseudonocardiaceae</taxon>
        <taxon>Pseudonocardia</taxon>
    </lineage>
</organism>
<comment type="caution">
    <text evidence="7">The sequence shown here is derived from an EMBL/GenBank/DDBJ whole genome shotgun (WGS) entry which is preliminary data.</text>
</comment>
<dbReference type="GO" id="GO:0000166">
    <property type="term" value="F:nucleotide binding"/>
    <property type="evidence" value="ECO:0007669"/>
    <property type="project" value="UniProtKB-KW"/>
</dbReference>
<feature type="domain" description="CobW C-terminal" evidence="6">
    <location>
        <begin position="218"/>
        <end position="306"/>
    </location>
</feature>
<dbReference type="InterPro" id="IPR027417">
    <property type="entry name" value="P-loop_NTPase"/>
</dbReference>
<dbReference type="InterPro" id="IPR011629">
    <property type="entry name" value="CobW-like_C"/>
</dbReference>
<evidence type="ECO:0000313" key="8">
    <source>
        <dbReference type="Proteomes" id="UP000321685"/>
    </source>
</evidence>
<dbReference type="RefSeq" id="WP_186817104.1">
    <property type="nucleotide sequence ID" value="NZ_BJVJ01000051.1"/>
</dbReference>
<evidence type="ECO:0000256" key="2">
    <source>
        <dbReference type="ARBA" id="ARBA00022801"/>
    </source>
</evidence>
<sequence length="311" mass="33416">MIDAPLVSGFLGAGKTTWLAEHLRRHTCDLVVVNDVADQGVDDALLREAASAAGARVEPIVGGCLCCDRADELRRVLLAEIGRRHRGDAVRDGRVVVETSGLAAPHRITRMLADDPVLRTNLSLRSLVVVVDGLGGRRLLRHRHGVREQVTLADRVVLSRADLARHGELEELAATVRRLNATAELAASTLGAERPVTPADPAVADVFDDDGTVAEPDVRSCRVDLAEGTSWAEYALWLEMMRRAHPERLLRSKGIVPTRDGRLLVQSMGGDVASPVPAPAGVDTGMVFVLDRIAPEVLVRSLRAHVPSAGV</sequence>
<dbReference type="SMART" id="SM00833">
    <property type="entry name" value="CobW_C"/>
    <property type="match status" value="1"/>
</dbReference>
<accession>A0A511DM75</accession>
<dbReference type="Pfam" id="PF02492">
    <property type="entry name" value="cobW"/>
    <property type="match status" value="1"/>
</dbReference>
<dbReference type="Gene3D" id="3.40.50.300">
    <property type="entry name" value="P-loop containing nucleotide triphosphate hydrolases"/>
    <property type="match status" value="1"/>
</dbReference>
<comment type="similarity">
    <text evidence="4">Belongs to the SIMIBI class G3E GTPase family. ZNG1 subfamily.</text>
</comment>
<dbReference type="Proteomes" id="UP000321685">
    <property type="component" value="Unassembled WGS sequence"/>
</dbReference>
<keyword evidence="1" id="KW-0547">Nucleotide-binding</keyword>
<name>A0A511DM75_9PSEU</name>
<dbReference type="Gene3D" id="3.30.1220.10">
    <property type="entry name" value="CobW-like, C-terminal domain"/>
    <property type="match status" value="1"/>
</dbReference>
<dbReference type="GO" id="GO:0005737">
    <property type="term" value="C:cytoplasm"/>
    <property type="evidence" value="ECO:0007669"/>
    <property type="project" value="TreeGrafter"/>
</dbReference>
<dbReference type="InterPro" id="IPR036627">
    <property type="entry name" value="CobW-likC_sf"/>
</dbReference>
<comment type="catalytic activity">
    <reaction evidence="5">
        <text>GTP + H2O = GDP + phosphate + H(+)</text>
        <dbReference type="Rhea" id="RHEA:19669"/>
        <dbReference type="ChEBI" id="CHEBI:15377"/>
        <dbReference type="ChEBI" id="CHEBI:15378"/>
        <dbReference type="ChEBI" id="CHEBI:37565"/>
        <dbReference type="ChEBI" id="CHEBI:43474"/>
        <dbReference type="ChEBI" id="CHEBI:58189"/>
    </reaction>
    <physiologicalReaction direction="left-to-right" evidence="5">
        <dbReference type="Rhea" id="RHEA:19670"/>
    </physiologicalReaction>
</comment>
<dbReference type="AlphaFoldDB" id="A0A511DM75"/>
<protein>
    <submittedName>
        <fullName evidence="7">GTP-binding protein</fullName>
    </submittedName>
</protein>
<keyword evidence="8" id="KW-1185">Reference proteome</keyword>
<dbReference type="InterPro" id="IPR051316">
    <property type="entry name" value="Zinc-reg_GTPase_activator"/>
</dbReference>
<evidence type="ECO:0000256" key="3">
    <source>
        <dbReference type="ARBA" id="ARBA00023186"/>
    </source>
</evidence>
<gene>
    <name evidence="7" type="ORF">PSU4_43070</name>
</gene>
<dbReference type="GO" id="GO:0016787">
    <property type="term" value="F:hydrolase activity"/>
    <property type="evidence" value="ECO:0007669"/>
    <property type="project" value="UniProtKB-KW"/>
</dbReference>
<dbReference type="Pfam" id="PF07683">
    <property type="entry name" value="CobW_C"/>
    <property type="match status" value="1"/>
</dbReference>
<evidence type="ECO:0000259" key="6">
    <source>
        <dbReference type="SMART" id="SM00833"/>
    </source>
</evidence>
<keyword evidence="3" id="KW-0143">Chaperone</keyword>
<dbReference type="PANTHER" id="PTHR13748:SF62">
    <property type="entry name" value="COBW DOMAIN-CONTAINING PROTEIN"/>
    <property type="match status" value="1"/>
</dbReference>
<evidence type="ECO:0000313" key="7">
    <source>
        <dbReference type="EMBL" id="GEL25353.1"/>
    </source>
</evidence>
<dbReference type="SUPFAM" id="SSF90002">
    <property type="entry name" value="Hypothetical protein YjiA, C-terminal domain"/>
    <property type="match status" value="1"/>
</dbReference>
<proteinExistence type="inferred from homology"/>